<dbReference type="SUPFAM" id="SSF51735">
    <property type="entry name" value="NAD(P)-binding Rossmann-fold domains"/>
    <property type="match status" value="1"/>
</dbReference>
<evidence type="ECO:0000313" key="4">
    <source>
        <dbReference type="EMBL" id="UUT35089.1"/>
    </source>
</evidence>
<dbReference type="PANTHER" id="PTHR11092">
    <property type="entry name" value="SUGAR NUCLEOTIDE EPIMERASE RELATED"/>
    <property type="match status" value="1"/>
</dbReference>
<sequence length="316" mass="33115">MAEASAGPRRVVVAGASGLIGRALVASLRADGVAVTRLVRRPAQRPDEVAWLTDSRPLDPDVLAGAEAVVGLNGASIARMPWTARYRSTLLWSRIAPTRTLATALRALGDDAPAFVSASAVGFYGSAPGRTLDEHAPSGDTFLADVCGEWEKTAASAGRARVALLRTAPVVHREGVLKPLMLLTRLGVAGPLGRGVQAMPWISLSDEVRAIRHVIDGDIDGPVNLAGPTRATANDLGFALAVRMNRPYLVRTPSWALRAVLGRDAADALLLADAHVVPAVLAASGFRFRHPTVEDAVADAVPDQDAERSAASSRSD</sequence>
<keyword evidence="5" id="KW-1185">Reference proteome</keyword>
<dbReference type="InterPro" id="IPR001509">
    <property type="entry name" value="Epimerase_deHydtase"/>
</dbReference>
<dbReference type="Pfam" id="PF08338">
    <property type="entry name" value="DUF1731"/>
    <property type="match status" value="1"/>
</dbReference>
<dbReference type="EMBL" id="CP091139">
    <property type="protein sequence ID" value="UUT35089.1"/>
    <property type="molecule type" value="Genomic_DNA"/>
</dbReference>
<evidence type="ECO:0000259" key="2">
    <source>
        <dbReference type="Pfam" id="PF01370"/>
    </source>
</evidence>
<evidence type="ECO:0000313" key="5">
    <source>
        <dbReference type="Proteomes" id="UP001054811"/>
    </source>
</evidence>
<name>A0ABY5NIT7_9MICO</name>
<dbReference type="InterPro" id="IPR013549">
    <property type="entry name" value="DUF1731"/>
</dbReference>
<dbReference type="InterPro" id="IPR036291">
    <property type="entry name" value="NAD(P)-bd_dom_sf"/>
</dbReference>
<organism evidence="4 5">
    <name type="scientific">Microbacterium elymi</name>
    <dbReference type="NCBI Taxonomy" id="2909587"/>
    <lineage>
        <taxon>Bacteria</taxon>
        <taxon>Bacillati</taxon>
        <taxon>Actinomycetota</taxon>
        <taxon>Actinomycetes</taxon>
        <taxon>Micrococcales</taxon>
        <taxon>Microbacteriaceae</taxon>
        <taxon>Microbacterium</taxon>
    </lineage>
</organism>
<evidence type="ECO:0000259" key="3">
    <source>
        <dbReference type="Pfam" id="PF08338"/>
    </source>
</evidence>
<dbReference type="InterPro" id="IPR010099">
    <property type="entry name" value="SDR39U1"/>
</dbReference>
<dbReference type="NCBIfam" id="TIGR01777">
    <property type="entry name" value="yfcH"/>
    <property type="match status" value="1"/>
</dbReference>
<feature type="domain" description="DUF1731" evidence="3">
    <location>
        <begin position="252"/>
        <end position="299"/>
    </location>
</feature>
<feature type="domain" description="NAD-dependent epimerase/dehydratase" evidence="2">
    <location>
        <begin position="11"/>
        <end position="136"/>
    </location>
</feature>
<accession>A0ABY5NIT7</accession>
<dbReference type="Proteomes" id="UP001054811">
    <property type="component" value="Chromosome"/>
</dbReference>
<dbReference type="PANTHER" id="PTHR11092:SF0">
    <property type="entry name" value="EPIMERASE FAMILY PROTEIN SDR39U1"/>
    <property type="match status" value="1"/>
</dbReference>
<proteinExistence type="inferred from homology"/>
<dbReference type="Gene3D" id="3.40.50.720">
    <property type="entry name" value="NAD(P)-binding Rossmann-like Domain"/>
    <property type="match status" value="1"/>
</dbReference>
<comment type="similarity">
    <text evidence="1">Belongs to the NAD(P)-dependent epimerase/dehydratase family. SDR39U1 subfamily.</text>
</comment>
<evidence type="ECO:0000256" key="1">
    <source>
        <dbReference type="ARBA" id="ARBA00009353"/>
    </source>
</evidence>
<dbReference type="Pfam" id="PF01370">
    <property type="entry name" value="Epimerase"/>
    <property type="match status" value="1"/>
</dbReference>
<protein>
    <submittedName>
        <fullName evidence="4">TIGR01777 family oxidoreductase</fullName>
    </submittedName>
</protein>
<reference evidence="4" key="1">
    <citation type="submission" date="2022-01" db="EMBL/GenBank/DDBJ databases">
        <title>Microbacterium eymi and Microbacterium rhizovicinus sp. nov., isolated from the rhizospheric soil of Elymus tsukushiensis, a plant native to the Dokdo Islands, Republic of Korea.</title>
        <authorList>
            <person name="Hwang Y.J."/>
        </authorList>
    </citation>
    <scope>NUCLEOTIDE SEQUENCE</scope>
    <source>
        <strain evidence="4">KUDC0405</strain>
    </source>
</reference>
<gene>
    <name evidence="4" type="ORF">L2X98_32955</name>
</gene>
<dbReference type="RefSeq" id="WP_259611636.1">
    <property type="nucleotide sequence ID" value="NZ_CP091139.2"/>
</dbReference>